<feature type="region of interest" description="Disordered" evidence="1">
    <location>
        <begin position="101"/>
        <end position="122"/>
    </location>
</feature>
<proteinExistence type="predicted"/>
<comment type="caution">
    <text evidence="2">The sequence shown here is derived from an EMBL/GenBank/DDBJ whole genome shotgun (WGS) entry which is preliminary data.</text>
</comment>
<gene>
    <name evidence="2" type="ORF">G6F64_003931</name>
</gene>
<dbReference type="EMBL" id="JAANQT010000407">
    <property type="protein sequence ID" value="KAG1311266.1"/>
    <property type="molecule type" value="Genomic_DNA"/>
</dbReference>
<accession>A0A9P6XDG4</accession>
<evidence type="ECO:0000313" key="3">
    <source>
        <dbReference type="Proteomes" id="UP000716291"/>
    </source>
</evidence>
<dbReference type="Proteomes" id="UP000716291">
    <property type="component" value="Unassembled WGS sequence"/>
</dbReference>
<evidence type="ECO:0000256" key="1">
    <source>
        <dbReference type="SAM" id="MobiDB-lite"/>
    </source>
</evidence>
<name>A0A9P6XDG4_RHIOR</name>
<reference evidence="2" key="1">
    <citation type="journal article" date="2020" name="Microb. Genom.">
        <title>Genetic diversity of clinical and environmental Mucorales isolates obtained from an investigation of mucormycosis cases among solid organ transplant recipients.</title>
        <authorList>
            <person name="Nguyen M.H."/>
            <person name="Kaul D."/>
            <person name="Muto C."/>
            <person name="Cheng S.J."/>
            <person name="Richter R.A."/>
            <person name="Bruno V.M."/>
            <person name="Liu G."/>
            <person name="Beyhan S."/>
            <person name="Sundermann A.J."/>
            <person name="Mounaud S."/>
            <person name="Pasculle A.W."/>
            <person name="Nierman W.C."/>
            <person name="Driscoll E."/>
            <person name="Cumbie R."/>
            <person name="Clancy C.J."/>
            <person name="Dupont C.L."/>
        </authorList>
    </citation>
    <scope>NUCLEOTIDE SEQUENCE</scope>
    <source>
        <strain evidence="2">GL11</strain>
    </source>
</reference>
<sequence>MPPGSTNPTNTTTLISNLNPEETADLLLKFEACRKNLACPQCAKRGVFRRNGSTKSEPPQPIFRCNGCGASFRAATMRSIAEKTWRLILSNLDEAAESSLVSDQAASTETSSTPKSSTSSLHYQQKLSNEDFLLLKSSYESIQNKWVLRSGTCMEDIMYEASRKFIYEHPSHSFIFSANDDIWKDYFSVEDLKEIKDSIEAKKVCEDMPKHLVDALLKLNKKKTYKEMYDVFKNIEADRHDDPELYWVKESVLDYIELFYNTNFAMFNSEQDLLDEVYGFIKKKSRRISKTRTETVTGSRASAETKNKTRSLGTMEMLRRQIPGDLADLSFLHKSTEIGCLEIGLSEKGSNGTKELQEKSLKTPRMMKAFVIQAASSFPTIDISKVETVGFVISGMWIVGLKTRLDRGSVALLVTTKRLKMPESIEEVPALLPPVLNLVYSHAQTIKKTAEYIDDVSTSVSFGSNSELTLIPPCFVPLAKANKRRKSEEI</sequence>
<keyword evidence="3" id="KW-1185">Reference proteome</keyword>
<protein>
    <submittedName>
        <fullName evidence="2">Uncharacterized protein</fullName>
    </submittedName>
</protein>
<organism evidence="2 3">
    <name type="scientific">Rhizopus oryzae</name>
    <name type="common">Mucormycosis agent</name>
    <name type="synonym">Rhizopus arrhizus var. delemar</name>
    <dbReference type="NCBI Taxonomy" id="64495"/>
    <lineage>
        <taxon>Eukaryota</taxon>
        <taxon>Fungi</taxon>
        <taxon>Fungi incertae sedis</taxon>
        <taxon>Mucoromycota</taxon>
        <taxon>Mucoromycotina</taxon>
        <taxon>Mucoromycetes</taxon>
        <taxon>Mucorales</taxon>
        <taxon>Mucorineae</taxon>
        <taxon>Rhizopodaceae</taxon>
        <taxon>Rhizopus</taxon>
    </lineage>
</organism>
<dbReference type="AlphaFoldDB" id="A0A9P6XDG4"/>
<feature type="compositionally biased region" description="Low complexity" evidence="1">
    <location>
        <begin position="107"/>
        <end position="120"/>
    </location>
</feature>
<evidence type="ECO:0000313" key="2">
    <source>
        <dbReference type="EMBL" id="KAG1311266.1"/>
    </source>
</evidence>